<dbReference type="AlphaFoldDB" id="A0A2H6NL96"/>
<reference evidence="2" key="2">
    <citation type="submission" date="2017-12" db="EMBL/GenBank/DDBJ databases">
        <title>Coralsnake Venomics: Analyses of Venom Gland Transcriptomes and Proteomes of Six Brazilian Taxa.</title>
        <authorList>
            <person name="Aird S.D."/>
            <person name="Jorge da Silva N."/>
            <person name="Qiu L."/>
            <person name="Villar-Briones A."/>
            <person name="Aparecida-Saddi V."/>
            <person name="Campos-Telles M.P."/>
            <person name="Grau M."/>
            <person name="Mikheyev A.S."/>
        </authorList>
    </citation>
    <scope>NUCLEOTIDE SEQUENCE</scope>
    <source>
        <tissue evidence="2">Venom_gland</tissue>
    </source>
</reference>
<sequence length="111" mass="12611">MHGSPSLSKKEAYTAKAHFRHVTIAFTPFLYNATGQRSHGLFLPKAKRQTRPQDQTCVKTPKQQKLKKKKEIAVNKHNRHFYSGLNVEAKKHDQNLLYLGSSPPCPVMGQL</sequence>
<evidence type="ECO:0000313" key="2">
    <source>
        <dbReference type="EMBL" id="LAA35037.1"/>
    </source>
</evidence>
<organism evidence="2">
    <name type="scientific">Micrurus carvalhoi</name>
    <dbReference type="NCBI Taxonomy" id="3147026"/>
    <lineage>
        <taxon>Eukaryota</taxon>
        <taxon>Metazoa</taxon>
        <taxon>Chordata</taxon>
        <taxon>Craniata</taxon>
        <taxon>Vertebrata</taxon>
        <taxon>Euteleostomi</taxon>
        <taxon>Lepidosauria</taxon>
        <taxon>Squamata</taxon>
        <taxon>Bifurcata</taxon>
        <taxon>Unidentata</taxon>
        <taxon>Episquamata</taxon>
        <taxon>Toxicofera</taxon>
        <taxon>Serpentes</taxon>
        <taxon>Colubroidea</taxon>
        <taxon>Elapidae</taxon>
        <taxon>Elapinae</taxon>
        <taxon>Micrurus</taxon>
    </lineage>
</organism>
<evidence type="ECO:0000256" key="1">
    <source>
        <dbReference type="SAM" id="MobiDB-lite"/>
    </source>
</evidence>
<accession>A0A2H6NL96</accession>
<feature type="region of interest" description="Disordered" evidence="1">
    <location>
        <begin position="43"/>
        <end position="70"/>
    </location>
</feature>
<dbReference type="EMBL" id="IACI01113709">
    <property type="protein sequence ID" value="LAA35037.1"/>
    <property type="molecule type" value="Transcribed_RNA"/>
</dbReference>
<protein>
    <submittedName>
        <fullName evidence="2">Uncharacterized protein</fullName>
    </submittedName>
</protein>
<reference evidence="2" key="1">
    <citation type="submission" date="2017-07" db="EMBL/GenBank/DDBJ databases">
        <authorList>
            <person name="Mikheyev A."/>
            <person name="Grau M."/>
        </authorList>
    </citation>
    <scope>NUCLEOTIDE SEQUENCE</scope>
    <source>
        <tissue evidence="2">Venom_gland</tissue>
    </source>
</reference>
<name>A0A2H6NL96_9SAUR</name>
<proteinExistence type="predicted"/>